<evidence type="ECO:0000256" key="2">
    <source>
        <dbReference type="SAM" id="Phobius"/>
    </source>
</evidence>
<reference evidence="3 4" key="1">
    <citation type="journal article" date="2024" name="Commun. Biol.">
        <title>Comparative genomic analysis of thermophilic fungi reveals convergent evolutionary adaptations and gene losses.</title>
        <authorList>
            <person name="Steindorff A.S."/>
            <person name="Aguilar-Pontes M.V."/>
            <person name="Robinson A.J."/>
            <person name="Andreopoulos B."/>
            <person name="LaButti K."/>
            <person name="Kuo A."/>
            <person name="Mondo S."/>
            <person name="Riley R."/>
            <person name="Otillar R."/>
            <person name="Haridas S."/>
            <person name="Lipzen A."/>
            <person name="Grimwood J."/>
            <person name="Schmutz J."/>
            <person name="Clum A."/>
            <person name="Reid I.D."/>
            <person name="Moisan M.C."/>
            <person name="Butler G."/>
            <person name="Nguyen T.T.M."/>
            <person name="Dewar K."/>
            <person name="Conant G."/>
            <person name="Drula E."/>
            <person name="Henrissat B."/>
            <person name="Hansel C."/>
            <person name="Singer S."/>
            <person name="Hutchinson M.I."/>
            <person name="de Vries R.P."/>
            <person name="Natvig D.O."/>
            <person name="Powell A.J."/>
            <person name="Tsang A."/>
            <person name="Grigoriev I.V."/>
        </authorList>
    </citation>
    <scope>NUCLEOTIDE SEQUENCE [LARGE SCALE GENOMIC DNA]</scope>
    <source>
        <strain evidence="3 4">CBS 620.91</strain>
    </source>
</reference>
<comment type="caution">
    <text evidence="3">The sequence shown here is derived from an EMBL/GenBank/DDBJ whole genome shotgun (WGS) entry which is preliminary data.</text>
</comment>
<evidence type="ECO:0000256" key="1">
    <source>
        <dbReference type="SAM" id="MobiDB-lite"/>
    </source>
</evidence>
<name>A0ABR3VKJ7_HUMIN</name>
<feature type="compositionally biased region" description="Basic and acidic residues" evidence="1">
    <location>
        <begin position="7"/>
        <end position="16"/>
    </location>
</feature>
<keyword evidence="4" id="KW-1185">Reference proteome</keyword>
<organism evidence="3 4">
    <name type="scientific">Humicola insolens</name>
    <name type="common">Soft-rot fungus</name>
    <dbReference type="NCBI Taxonomy" id="85995"/>
    <lineage>
        <taxon>Eukaryota</taxon>
        <taxon>Fungi</taxon>
        <taxon>Dikarya</taxon>
        <taxon>Ascomycota</taxon>
        <taxon>Pezizomycotina</taxon>
        <taxon>Sordariomycetes</taxon>
        <taxon>Sordariomycetidae</taxon>
        <taxon>Sordariales</taxon>
        <taxon>Chaetomiaceae</taxon>
        <taxon>Mycothermus</taxon>
    </lineage>
</organism>
<keyword evidence="2" id="KW-0472">Membrane</keyword>
<feature type="region of interest" description="Disordered" evidence="1">
    <location>
        <begin position="1"/>
        <end position="21"/>
    </location>
</feature>
<evidence type="ECO:0000313" key="4">
    <source>
        <dbReference type="Proteomes" id="UP001583172"/>
    </source>
</evidence>
<gene>
    <name evidence="3" type="ORF">VTJ49DRAFT_5368</name>
</gene>
<accession>A0ABR3VKJ7</accession>
<dbReference type="EMBL" id="JAZGSY010000044">
    <property type="protein sequence ID" value="KAL1842409.1"/>
    <property type="molecule type" value="Genomic_DNA"/>
</dbReference>
<protein>
    <submittedName>
        <fullName evidence="3">Uncharacterized protein</fullName>
    </submittedName>
</protein>
<keyword evidence="2" id="KW-1133">Transmembrane helix</keyword>
<dbReference type="Proteomes" id="UP001583172">
    <property type="component" value="Unassembled WGS sequence"/>
</dbReference>
<feature type="transmembrane region" description="Helical" evidence="2">
    <location>
        <begin position="39"/>
        <end position="59"/>
    </location>
</feature>
<keyword evidence="2" id="KW-0812">Transmembrane</keyword>
<sequence>MWNPRSKNADKDDMTMKKNRGNTNFDRDLVDDFGKGNRFLSNMLFCFVVGLALVAMHPLSFGSVNTLGVMAAEVDVPSVTPVFSHVVDIALASSSDTPCTLSATTTYPTPSAPRGRMAALDGRNTESFTSWDVTAWSVGTGTAGTGAFSTGVFSTGTFNSSTLSCSAPEIVTVTVTRNDSHATTVDHGNSTKIWTTIYATLTETSTVISTTISTVAIPPFPTETETSTTSTSHSGHKTTVWETVFTTVTSHLHSFPADSATNTAEPHYHTVTTTLTITARNSTSTTTTTVDPSPFIGVTGTGNANKNNATSTYLLPSSSFEGHVPPPPPTSSVLASSGNSLFQWARRSPLAGTACGYAVGSVAGFVEEAAGVGGGAAGGGRNGENQRGGTGGLYCIVMVVMWALILLV</sequence>
<proteinExistence type="predicted"/>
<feature type="transmembrane region" description="Helical" evidence="2">
    <location>
        <begin position="391"/>
        <end position="407"/>
    </location>
</feature>
<evidence type="ECO:0000313" key="3">
    <source>
        <dbReference type="EMBL" id="KAL1842409.1"/>
    </source>
</evidence>